<comment type="caution">
    <text evidence="10">The sequence shown here is derived from an EMBL/GenBank/DDBJ whole genome shotgun (WGS) entry which is preliminary data.</text>
</comment>
<keyword evidence="11" id="KW-1185">Reference proteome</keyword>
<dbReference type="Pfam" id="PF01594">
    <property type="entry name" value="AI-2E_transport"/>
    <property type="match status" value="1"/>
</dbReference>
<dbReference type="RefSeq" id="WP_301591388.1">
    <property type="nucleotide sequence ID" value="NZ_JAPFQI010000014.1"/>
</dbReference>
<keyword evidence="3" id="KW-0813">Transport</keyword>
<keyword evidence="5 9" id="KW-0812">Transmembrane</keyword>
<dbReference type="PANTHER" id="PTHR21716">
    <property type="entry name" value="TRANSMEMBRANE PROTEIN"/>
    <property type="match status" value="1"/>
</dbReference>
<evidence type="ECO:0000256" key="8">
    <source>
        <dbReference type="SAM" id="MobiDB-lite"/>
    </source>
</evidence>
<evidence type="ECO:0000256" key="5">
    <source>
        <dbReference type="ARBA" id="ARBA00022692"/>
    </source>
</evidence>
<keyword evidence="4" id="KW-1003">Cell membrane</keyword>
<evidence type="ECO:0000256" key="1">
    <source>
        <dbReference type="ARBA" id="ARBA00004651"/>
    </source>
</evidence>
<comment type="similarity">
    <text evidence="2">Belongs to the autoinducer-2 exporter (AI-2E) (TC 2.A.86) family.</text>
</comment>
<evidence type="ECO:0000256" key="6">
    <source>
        <dbReference type="ARBA" id="ARBA00022989"/>
    </source>
</evidence>
<reference evidence="10 11" key="1">
    <citation type="submission" date="2022-10" db="EMBL/GenBank/DDBJ databases">
        <title>Roseococcus glaciei nov., sp. nov., isolated from glacier.</title>
        <authorList>
            <person name="Liu Q."/>
            <person name="Xin Y.-H."/>
        </authorList>
    </citation>
    <scope>NUCLEOTIDE SEQUENCE [LARGE SCALE GENOMIC DNA]</scope>
    <source>
        <strain evidence="10 11">MDT2-1-1</strain>
    </source>
</reference>
<feature type="region of interest" description="Disordered" evidence="8">
    <location>
        <begin position="546"/>
        <end position="569"/>
    </location>
</feature>
<feature type="transmembrane region" description="Helical" evidence="9">
    <location>
        <begin position="246"/>
        <end position="268"/>
    </location>
</feature>
<keyword evidence="6 9" id="KW-1133">Transmembrane helix</keyword>
<protein>
    <submittedName>
        <fullName evidence="10">AI-2E family transporter</fullName>
    </submittedName>
</protein>
<feature type="transmembrane region" description="Helical" evidence="9">
    <location>
        <begin position="39"/>
        <end position="58"/>
    </location>
</feature>
<feature type="transmembrane region" description="Helical" evidence="9">
    <location>
        <begin position="159"/>
        <end position="183"/>
    </location>
</feature>
<dbReference type="Proteomes" id="UP001526430">
    <property type="component" value="Unassembled WGS sequence"/>
</dbReference>
<feature type="transmembrane region" description="Helical" evidence="9">
    <location>
        <begin position="217"/>
        <end position="240"/>
    </location>
</feature>
<feature type="transmembrane region" description="Helical" evidence="9">
    <location>
        <begin position="65"/>
        <end position="87"/>
    </location>
</feature>
<proteinExistence type="inferred from homology"/>
<name>A0ABT3NYG6_9PROT</name>
<accession>A0ABT3NYG6</accession>
<dbReference type="InterPro" id="IPR002549">
    <property type="entry name" value="AI-2E-like"/>
</dbReference>
<evidence type="ECO:0000256" key="4">
    <source>
        <dbReference type="ARBA" id="ARBA00022475"/>
    </source>
</evidence>
<evidence type="ECO:0000256" key="7">
    <source>
        <dbReference type="ARBA" id="ARBA00023136"/>
    </source>
</evidence>
<dbReference type="PANTHER" id="PTHR21716:SF53">
    <property type="entry name" value="PERMEASE PERM-RELATED"/>
    <property type="match status" value="1"/>
</dbReference>
<keyword evidence="7 9" id="KW-0472">Membrane</keyword>
<evidence type="ECO:0000313" key="11">
    <source>
        <dbReference type="Proteomes" id="UP001526430"/>
    </source>
</evidence>
<organism evidence="10 11">
    <name type="scientific">Sabulicella glaciei</name>
    <dbReference type="NCBI Taxonomy" id="2984948"/>
    <lineage>
        <taxon>Bacteria</taxon>
        <taxon>Pseudomonadati</taxon>
        <taxon>Pseudomonadota</taxon>
        <taxon>Alphaproteobacteria</taxon>
        <taxon>Acetobacterales</taxon>
        <taxon>Acetobacteraceae</taxon>
        <taxon>Sabulicella</taxon>
    </lineage>
</organism>
<comment type="subcellular location">
    <subcellularLocation>
        <location evidence="1">Cell membrane</location>
        <topology evidence="1">Multi-pass membrane protein</topology>
    </subcellularLocation>
</comment>
<feature type="transmembrane region" description="Helical" evidence="9">
    <location>
        <begin position="280"/>
        <end position="301"/>
    </location>
</feature>
<sequence length="569" mass="60899">MAPFQTHYAVPSRSDLVQRLLVVAGVVAVLWLGRDILAPLALALLLTIAALPIANWLEKVGVPRVVAVLAVMLLLLGVISGVLWTVVSQALALAAELPSYETTLREKLVALTQSSGPIQGVMALFERLSAALAPPREHPAATVAVAAGASSPLATMLGVLHMVMAPVATVLITLLLMAFLLVYREDLRDRVLRLAGTHDLHRTTNAMLDATDRVGRFLLMQVMMNAVFGASMGIGLWLLGLPNAPLWGALCFTLRFIPYLGAPLSVLFPMVLAFAATEGWWAVLGVIGLFVVVDGLVTYVLEPWIYGHSIGVTPIALVLAAGFWAVLWGPLGLILAPALTACIVIVGRHVPGFRFLDVLLGDSPPLEPQARFYQRLLAGDADGAGLIFDRHATAEDLNDALDRFVFPAIAQVEADRRHEGFGPALALRASRTLLRVLEERGEESAEPHIVVRPMAGALDHAAAAAVSLALVEEGHCVTLEPRRADLAVLVMASGAGRPRLWRALRTARQLAPRSILFAVTDEAEQAVSGAAIGPWITELPRLMDEARPLLPEEEEAEEEGPEAKAEAAQ</sequence>
<gene>
    <name evidence="10" type="ORF">OF850_16400</name>
</gene>
<evidence type="ECO:0000313" key="10">
    <source>
        <dbReference type="EMBL" id="MCW8087216.1"/>
    </source>
</evidence>
<evidence type="ECO:0000256" key="3">
    <source>
        <dbReference type="ARBA" id="ARBA00022448"/>
    </source>
</evidence>
<evidence type="ECO:0000256" key="2">
    <source>
        <dbReference type="ARBA" id="ARBA00009773"/>
    </source>
</evidence>
<feature type="transmembrane region" description="Helical" evidence="9">
    <location>
        <begin position="321"/>
        <end position="346"/>
    </location>
</feature>
<evidence type="ECO:0000256" key="9">
    <source>
        <dbReference type="SAM" id="Phobius"/>
    </source>
</evidence>
<feature type="compositionally biased region" description="Acidic residues" evidence="8">
    <location>
        <begin position="551"/>
        <end position="560"/>
    </location>
</feature>
<dbReference type="EMBL" id="JAPFQI010000014">
    <property type="protein sequence ID" value="MCW8087216.1"/>
    <property type="molecule type" value="Genomic_DNA"/>
</dbReference>